<dbReference type="OrthoDB" id="411451at2759"/>
<comment type="similarity">
    <text evidence="1">Belongs to the sulfotransferase 1 family.</text>
</comment>
<dbReference type="Proteomes" id="UP000236333">
    <property type="component" value="Unassembled WGS sequence"/>
</dbReference>
<feature type="chain" id="PRO_5014337351" description="Sulfotransferase" evidence="3">
    <location>
        <begin position="20"/>
        <end position="478"/>
    </location>
</feature>
<feature type="compositionally biased region" description="Low complexity" evidence="2">
    <location>
        <begin position="223"/>
        <end position="235"/>
    </location>
</feature>
<reference evidence="5 6" key="1">
    <citation type="journal article" date="2017" name="Mol. Biol. Evol.">
        <title>The 4-celled Tetrabaena socialis nuclear genome reveals the essential components for genetic control of cell number at the origin of multicellularity in the volvocine lineage.</title>
        <authorList>
            <person name="Featherston J."/>
            <person name="Arakaki Y."/>
            <person name="Hanschen E.R."/>
            <person name="Ferris P.J."/>
            <person name="Michod R.E."/>
            <person name="Olson B.J.S.C."/>
            <person name="Nozaki H."/>
            <person name="Durand P.M."/>
        </authorList>
    </citation>
    <scope>NUCLEOTIDE SEQUENCE [LARGE SCALE GENOMIC DNA]</scope>
    <source>
        <strain evidence="5 6">NIES-571</strain>
    </source>
</reference>
<evidence type="ECO:0000256" key="2">
    <source>
        <dbReference type="SAM" id="MobiDB-lite"/>
    </source>
</evidence>
<organism evidence="5 6">
    <name type="scientific">Tetrabaena socialis</name>
    <dbReference type="NCBI Taxonomy" id="47790"/>
    <lineage>
        <taxon>Eukaryota</taxon>
        <taxon>Viridiplantae</taxon>
        <taxon>Chlorophyta</taxon>
        <taxon>core chlorophytes</taxon>
        <taxon>Chlorophyceae</taxon>
        <taxon>CS clade</taxon>
        <taxon>Chlamydomonadales</taxon>
        <taxon>Tetrabaenaceae</taxon>
        <taxon>Tetrabaena</taxon>
    </lineage>
</organism>
<keyword evidence="3" id="KW-0732">Signal</keyword>
<feature type="domain" description="Sulfotransferase" evidence="4">
    <location>
        <begin position="369"/>
        <end position="437"/>
    </location>
</feature>
<keyword evidence="6" id="KW-1185">Reference proteome</keyword>
<protein>
    <recommendedName>
        <fullName evidence="1">Sulfotransferase</fullName>
        <ecNumber evidence="1">2.8.2.-</ecNumber>
    </recommendedName>
</protein>
<accession>A0A2J7ZVY4</accession>
<evidence type="ECO:0000259" key="4">
    <source>
        <dbReference type="Pfam" id="PF00685"/>
    </source>
</evidence>
<dbReference type="SUPFAM" id="SSF52540">
    <property type="entry name" value="P-loop containing nucleoside triphosphate hydrolases"/>
    <property type="match status" value="1"/>
</dbReference>
<dbReference type="AlphaFoldDB" id="A0A2J7ZVY4"/>
<evidence type="ECO:0000313" key="5">
    <source>
        <dbReference type="EMBL" id="PNH04422.1"/>
    </source>
</evidence>
<dbReference type="Pfam" id="PF00685">
    <property type="entry name" value="Sulfotransfer_1"/>
    <property type="match status" value="1"/>
</dbReference>
<dbReference type="GO" id="GO:0008146">
    <property type="term" value="F:sulfotransferase activity"/>
    <property type="evidence" value="ECO:0007669"/>
    <property type="project" value="InterPro"/>
</dbReference>
<dbReference type="EC" id="2.8.2.-" evidence="1"/>
<dbReference type="Gene3D" id="3.40.50.300">
    <property type="entry name" value="P-loop containing nucleotide triphosphate hydrolases"/>
    <property type="match status" value="1"/>
</dbReference>
<dbReference type="InterPro" id="IPR027417">
    <property type="entry name" value="P-loop_NTPase"/>
</dbReference>
<sequence>MWGLATLLLAGIAGSLVVGEELRRLPDTAVPVNLYELLGPDAYARGVMWQERMGGRKQLRGQLPQLSPKGQALSAAEAGGAQRFVFPDSGSAAAERHKDRAVFLFDLLYESEHAFKKQHWLGSVVQQARAAFLFGLLYKSEHAFEEPHWPGAMNPFDMYAIADIIGTVAPSLIIETGTASGDTALMHRQRRLRAHAPPTAAAPSCTANGGSALMHRQRRQRAHAPPTAAARSRTANGGSALMHRQRRQRAHAPPTAAARSCTANGGSALMHRQRRQRAHAPPTAAARSCTANGGSALMHRQRRQRAHLRDPVPGVFSAEIMRRDMGMPLDWTLMEPVSKDAVALWRELAALSPDQPLPYGLPYALYSSLGATLQCGMYAELLEPFLERFPLDRFMFVNFDEFVADTEGVVRQVLDFVGADPQRYRHKPMPPAMKNNYGARRMHPTARAALCRLFAEPNRRLAALLGRQDLGWAGLQTA</sequence>
<comment type="caution">
    <text evidence="5">The sequence shown here is derived from an EMBL/GenBank/DDBJ whole genome shotgun (WGS) entry which is preliminary data.</text>
</comment>
<evidence type="ECO:0000313" key="6">
    <source>
        <dbReference type="Proteomes" id="UP000236333"/>
    </source>
</evidence>
<keyword evidence="1 5" id="KW-0808">Transferase</keyword>
<feature type="signal peptide" evidence="3">
    <location>
        <begin position="1"/>
        <end position="19"/>
    </location>
</feature>
<evidence type="ECO:0000256" key="3">
    <source>
        <dbReference type="SAM" id="SignalP"/>
    </source>
</evidence>
<gene>
    <name evidence="5" type="ORF">TSOC_009421</name>
</gene>
<feature type="region of interest" description="Disordered" evidence="2">
    <location>
        <begin position="191"/>
        <end position="307"/>
    </location>
</feature>
<dbReference type="InterPro" id="IPR000863">
    <property type="entry name" value="Sulfotransferase_dom"/>
</dbReference>
<name>A0A2J7ZVY4_9CHLO</name>
<proteinExistence type="inferred from homology"/>
<dbReference type="EMBL" id="PGGS01000390">
    <property type="protein sequence ID" value="PNH04422.1"/>
    <property type="molecule type" value="Genomic_DNA"/>
</dbReference>
<evidence type="ECO:0000256" key="1">
    <source>
        <dbReference type="RuleBase" id="RU361155"/>
    </source>
</evidence>